<keyword evidence="2" id="KW-0677">Repeat</keyword>
<evidence type="ECO:0000313" key="7">
    <source>
        <dbReference type="Proteomes" id="UP000289340"/>
    </source>
</evidence>
<sequence length="1081" mass="123612">MQSFRRWVEPKAFRYDVFLSFRGWDTRFSFTGFLYKGLFDHGFRTFMDDREIDKGSQIPQTLREAIEDSRVFIVVLSANFASSSFCLDEVVLILQEFAKGKGRWILPVFYYVDPSHLADSDSYKRALEDQTEWFDSQRIQIWKTALSKLATFSGLRLIRNGSILEYQYIELILKEVSRHVTCPVGLSHRMSKVNKLLFSGSDVGVHMVGICGEARIGKTTVARGVYNFNSDTGFDHYCYFYNVGDILSQSRFVNEGMAILNQKKVFAIFEDINDSKQLKNIIELAYQFGSGSKVIITARNKGLLQSHGIESIYEVERFSKTEAFQLLILKSFNSTSVSADYVTIFNRVETYALGHPWTLEVIGSNLSGKSVENCESALLKYESITNRDIQKILEESFNALEKCQQEMLIHIALKLKELELGVVEDELCNYYKVCPKKDIRVLLDKSLIKINEHGQVTLHPSTQDMIRDKIARFESKSNEIKMSNITCYTKLYWYWNHSCPHGEPLLEMKEAQTWAKKVELPVFMEEKPNWQRKSIQNCKSENLGFWYCWVGAESVKACWMAGSERSSSRVWHYEFDVFISFRGEDTRLGFVGNLYKALTEKGFHTFFREKLVRGEEIAASPSVVEKAIQHSRVFVVVFSQNYASSTRCLEELLSILRFSQDNRRPVLPVFYYVDPSDVGLQTGIYGEALAMHEKRFNSESDKVMKWRKALCEAAALSGWSFKHGDGYEYELIEKIVEGASKKINRPVGLQYRMLELNGLLDAASLSGVHLIGIYGVGGIGKTTLAHALYDSVAVQFDALCFLDEVRENAMKHGLVHLQQTILAETVGEKDIRLPSVKQGITLLKQRLQEKRVLLVLDDINESEQLKALVGSPGWFGPGSRVIITTRDRQLLESHGVEKIYEVENLADGEALELLCWKAFKTDKVYPDFINKIYRALTYASGLPLALEVIGSNLFGREIVEWEYTLDLYEKIHDKDIQKILKISFDALDEHEKDLFLDIACFFKGCKLAQVESIVSGRYGDSLKATIDVLLEKTLIKIDEHGRVKMHDLIQQMGREIVRQESPKHPGNCSRLWSPEDVADVL</sequence>
<keyword evidence="3" id="KW-0611">Plant defense</keyword>
<name>A0A445GXE5_GLYSO</name>
<dbReference type="InterPro" id="IPR058192">
    <property type="entry name" value="WHD_ROQ1-like"/>
</dbReference>
<dbReference type="Gene3D" id="3.40.50.300">
    <property type="entry name" value="P-loop containing nucleotide triphosphate hydrolases"/>
    <property type="match status" value="1"/>
</dbReference>
<dbReference type="InterPro" id="IPR042197">
    <property type="entry name" value="Apaf_helical"/>
</dbReference>
<organism evidence="5 7">
    <name type="scientific">Glycine soja</name>
    <name type="common">Wild soybean</name>
    <dbReference type="NCBI Taxonomy" id="3848"/>
    <lineage>
        <taxon>Eukaryota</taxon>
        <taxon>Viridiplantae</taxon>
        <taxon>Streptophyta</taxon>
        <taxon>Embryophyta</taxon>
        <taxon>Tracheophyta</taxon>
        <taxon>Spermatophyta</taxon>
        <taxon>Magnoliopsida</taxon>
        <taxon>eudicotyledons</taxon>
        <taxon>Gunneridae</taxon>
        <taxon>Pentapetalae</taxon>
        <taxon>rosids</taxon>
        <taxon>fabids</taxon>
        <taxon>Fabales</taxon>
        <taxon>Fabaceae</taxon>
        <taxon>Papilionoideae</taxon>
        <taxon>50 kb inversion clade</taxon>
        <taxon>NPAAA clade</taxon>
        <taxon>indigoferoid/millettioid clade</taxon>
        <taxon>Phaseoleae</taxon>
        <taxon>Glycine</taxon>
        <taxon>Glycine subgen. Soja</taxon>
    </lineage>
</organism>
<keyword evidence="1" id="KW-0433">Leucine-rich repeat</keyword>
<comment type="caution">
    <text evidence="5">The sequence shown here is derived from an EMBL/GenBank/DDBJ whole genome shotgun (WGS) entry which is preliminary data.</text>
</comment>
<dbReference type="GO" id="GO:0006952">
    <property type="term" value="P:defense response"/>
    <property type="evidence" value="ECO:0007669"/>
    <property type="project" value="UniProtKB-KW"/>
</dbReference>
<evidence type="ECO:0000313" key="6">
    <source>
        <dbReference type="EMBL" id="RZB65923.1"/>
    </source>
</evidence>
<dbReference type="Gene3D" id="1.10.8.430">
    <property type="entry name" value="Helical domain of apoptotic protease-activating factors"/>
    <property type="match status" value="1"/>
</dbReference>
<dbReference type="InterPro" id="IPR044974">
    <property type="entry name" value="Disease_R_plants"/>
</dbReference>
<reference evidence="5 7" key="1">
    <citation type="submission" date="2018-09" db="EMBL/GenBank/DDBJ databases">
        <title>A high-quality reference genome of wild soybean provides a powerful tool to mine soybean genomes.</title>
        <authorList>
            <person name="Xie M."/>
            <person name="Chung C.Y.L."/>
            <person name="Li M.-W."/>
            <person name="Wong F.-L."/>
            <person name="Chan T.-F."/>
            <person name="Lam H.-M."/>
        </authorList>
    </citation>
    <scope>NUCLEOTIDE SEQUENCE [LARGE SCALE GENOMIC DNA]</scope>
    <source>
        <strain evidence="7">cv. W05</strain>
        <tissue evidence="5">Hypocotyl of etiolated seedlings</tissue>
    </source>
</reference>
<feature type="domain" description="TIR" evidence="4">
    <location>
        <begin position="573"/>
        <end position="743"/>
    </location>
</feature>
<evidence type="ECO:0000256" key="1">
    <source>
        <dbReference type="ARBA" id="ARBA00022614"/>
    </source>
</evidence>
<dbReference type="SUPFAM" id="SSF52540">
    <property type="entry name" value="P-loop containing nucleoside triphosphate hydrolases"/>
    <property type="match status" value="2"/>
</dbReference>
<dbReference type="PROSITE" id="PS50104">
    <property type="entry name" value="TIR"/>
    <property type="match status" value="2"/>
</dbReference>
<dbReference type="InterPro" id="IPR002182">
    <property type="entry name" value="NB-ARC"/>
</dbReference>
<dbReference type="PANTHER" id="PTHR11017">
    <property type="entry name" value="LEUCINE-RICH REPEAT-CONTAINING PROTEIN"/>
    <property type="match status" value="1"/>
</dbReference>
<protein>
    <submittedName>
        <fullName evidence="5">Putative disease resistance protein isoform A</fullName>
    </submittedName>
    <submittedName>
        <fullName evidence="6">Putative disease resistance protein isoform B</fullName>
    </submittedName>
</protein>
<keyword evidence="7" id="KW-1185">Reference proteome</keyword>
<evidence type="ECO:0000313" key="5">
    <source>
        <dbReference type="EMBL" id="RZB65922.1"/>
    </source>
</evidence>
<dbReference type="InterPro" id="IPR027417">
    <property type="entry name" value="P-loop_NTPase"/>
</dbReference>
<dbReference type="EMBL" id="QZWG01000015">
    <property type="protein sequence ID" value="RZB65922.1"/>
    <property type="molecule type" value="Genomic_DNA"/>
</dbReference>
<dbReference type="Pfam" id="PF01582">
    <property type="entry name" value="TIR"/>
    <property type="match status" value="2"/>
</dbReference>
<dbReference type="GO" id="GO:0007165">
    <property type="term" value="P:signal transduction"/>
    <property type="evidence" value="ECO:0007669"/>
    <property type="project" value="InterPro"/>
</dbReference>
<dbReference type="Gene3D" id="3.40.50.10140">
    <property type="entry name" value="Toll/interleukin-1 receptor homology (TIR) domain"/>
    <property type="match status" value="2"/>
</dbReference>
<evidence type="ECO:0000256" key="2">
    <source>
        <dbReference type="ARBA" id="ARBA00022737"/>
    </source>
</evidence>
<gene>
    <name evidence="5" type="ORF">D0Y65_041828</name>
</gene>
<evidence type="ECO:0000256" key="3">
    <source>
        <dbReference type="ARBA" id="ARBA00022821"/>
    </source>
</evidence>
<dbReference type="PRINTS" id="PR00364">
    <property type="entry name" value="DISEASERSIST"/>
</dbReference>
<feature type="domain" description="TIR" evidence="4">
    <location>
        <begin position="13"/>
        <end position="180"/>
    </location>
</feature>
<dbReference type="SUPFAM" id="SSF52200">
    <property type="entry name" value="Toll/Interleukin receptor TIR domain"/>
    <property type="match status" value="2"/>
</dbReference>
<dbReference type="Pfam" id="PF23282">
    <property type="entry name" value="WHD_ROQ1"/>
    <property type="match status" value="1"/>
</dbReference>
<proteinExistence type="predicted"/>
<dbReference type="Proteomes" id="UP000289340">
    <property type="component" value="Chromosome 15"/>
</dbReference>
<dbReference type="InterPro" id="IPR003593">
    <property type="entry name" value="AAA+_ATPase"/>
</dbReference>
<dbReference type="AlphaFoldDB" id="A0A445GXE5"/>
<accession>A0A445GXE5</accession>
<dbReference type="Pfam" id="PF00931">
    <property type="entry name" value="NB-ARC"/>
    <property type="match status" value="2"/>
</dbReference>
<dbReference type="InterPro" id="IPR000157">
    <property type="entry name" value="TIR_dom"/>
</dbReference>
<dbReference type="PANTHER" id="PTHR11017:SF451">
    <property type="entry name" value="DISEASE RESISTANCE PROTEIN (TIR-NBS-LRR CLASS)"/>
    <property type="match status" value="1"/>
</dbReference>
<dbReference type="InterPro" id="IPR036390">
    <property type="entry name" value="WH_DNA-bd_sf"/>
</dbReference>
<dbReference type="SMART" id="SM00255">
    <property type="entry name" value="TIR"/>
    <property type="match status" value="2"/>
</dbReference>
<evidence type="ECO:0000259" key="4">
    <source>
        <dbReference type="PROSITE" id="PS50104"/>
    </source>
</evidence>
<dbReference type="SUPFAM" id="SSF46785">
    <property type="entry name" value="Winged helix' DNA-binding domain"/>
    <property type="match status" value="2"/>
</dbReference>
<dbReference type="InterPro" id="IPR035897">
    <property type="entry name" value="Toll_tir_struct_dom_sf"/>
</dbReference>
<dbReference type="SMART" id="SM00382">
    <property type="entry name" value="AAA"/>
    <property type="match status" value="2"/>
</dbReference>
<dbReference type="GO" id="GO:0043531">
    <property type="term" value="F:ADP binding"/>
    <property type="evidence" value="ECO:0007669"/>
    <property type="project" value="InterPro"/>
</dbReference>
<dbReference type="EMBL" id="QZWG01000015">
    <property type="protein sequence ID" value="RZB65923.1"/>
    <property type="molecule type" value="Genomic_DNA"/>
</dbReference>